<feature type="region of interest" description="Disordered" evidence="4">
    <location>
        <begin position="341"/>
        <end position="362"/>
    </location>
</feature>
<keyword evidence="1" id="KW-0805">Transcription regulation</keyword>
<feature type="domain" description="HTH araC/xylS-type" evidence="5">
    <location>
        <begin position="250"/>
        <end position="348"/>
    </location>
</feature>
<accession>A0A853BC52</accession>
<dbReference type="Pfam" id="PF14525">
    <property type="entry name" value="AraC_binding_2"/>
    <property type="match status" value="1"/>
</dbReference>
<dbReference type="PROSITE" id="PS00041">
    <property type="entry name" value="HTH_ARAC_FAMILY_1"/>
    <property type="match status" value="1"/>
</dbReference>
<evidence type="ECO:0000256" key="3">
    <source>
        <dbReference type="ARBA" id="ARBA00023163"/>
    </source>
</evidence>
<dbReference type="InterPro" id="IPR050204">
    <property type="entry name" value="AraC_XylS_family_regulators"/>
</dbReference>
<evidence type="ECO:0000256" key="4">
    <source>
        <dbReference type="SAM" id="MobiDB-lite"/>
    </source>
</evidence>
<dbReference type="InterPro" id="IPR035418">
    <property type="entry name" value="AraC-bd_2"/>
</dbReference>
<dbReference type="SMART" id="SM00342">
    <property type="entry name" value="HTH_ARAC"/>
    <property type="match status" value="1"/>
</dbReference>
<comment type="caution">
    <text evidence="6">The sequence shown here is derived from an EMBL/GenBank/DDBJ whole genome shotgun (WGS) entry which is preliminary data.</text>
</comment>
<evidence type="ECO:0000256" key="1">
    <source>
        <dbReference type="ARBA" id="ARBA00023015"/>
    </source>
</evidence>
<organism evidence="6 7">
    <name type="scientific">Amycolatopsis endophytica</name>
    <dbReference type="NCBI Taxonomy" id="860233"/>
    <lineage>
        <taxon>Bacteria</taxon>
        <taxon>Bacillati</taxon>
        <taxon>Actinomycetota</taxon>
        <taxon>Actinomycetes</taxon>
        <taxon>Pseudonocardiales</taxon>
        <taxon>Pseudonocardiaceae</taxon>
        <taxon>Amycolatopsis</taxon>
    </lineage>
</organism>
<dbReference type="GO" id="GO:0003700">
    <property type="term" value="F:DNA-binding transcription factor activity"/>
    <property type="evidence" value="ECO:0007669"/>
    <property type="project" value="InterPro"/>
</dbReference>
<dbReference type="Gene3D" id="1.10.10.60">
    <property type="entry name" value="Homeodomain-like"/>
    <property type="match status" value="1"/>
</dbReference>
<dbReference type="GO" id="GO:0043565">
    <property type="term" value="F:sequence-specific DNA binding"/>
    <property type="evidence" value="ECO:0007669"/>
    <property type="project" value="InterPro"/>
</dbReference>
<sequence>MSEIGTGLSGSRNPLREPAGGGTVDVEMETVIRAGALREFTRTRTSDAAELLACAARLFHVELSSVGAWRGGVHEVRGVEHRDFSVGYIESEAGVRTAPGAYFLNIGVTGRMYTRRRGEATVLRTGTGALFGPGDGQEFQPEGPSAAALALRLSPSFVHSELAALLGHDVDAPVGFDLALDLRDAGGRAVAMLVGSLLDQLDSGDPVFQHVEVQRGQLRSIVTALLLAQPNTFSGELTQGGSPPRPRTLRKAMAYIQEHLAEPITLGDIARAADCSARTVGTCFQHHVGVSPMAYVRNERLDRIRDELARSDDTVGEIAYRWGIGHLGRFARQYRLRFGESPSETRRRGASIATPRRGGRLR</sequence>
<dbReference type="AlphaFoldDB" id="A0A853BC52"/>
<dbReference type="InterPro" id="IPR009057">
    <property type="entry name" value="Homeodomain-like_sf"/>
</dbReference>
<evidence type="ECO:0000259" key="5">
    <source>
        <dbReference type="PROSITE" id="PS01124"/>
    </source>
</evidence>
<gene>
    <name evidence="6" type="ORF">HNR02_005707</name>
</gene>
<dbReference type="InterPro" id="IPR018062">
    <property type="entry name" value="HTH_AraC-typ_CS"/>
</dbReference>
<dbReference type="EMBL" id="JACCFK010000002">
    <property type="protein sequence ID" value="NYI92332.1"/>
    <property type="molecule type" value="Genomic_DNA"/>
</dbReference>
<keyword evidence="2 6" id="KW-0238">DNA-binding</keyword>
<dbReference type="InterPro" id="IPR018060">
    <property type="entry name" value="HTH_AraC"/>
</dbReference>
<dbReference type="RefSeq" id="WP_312861194.1">
    <property type="nucleotide sequence ID" value="NZ_JACCFK010000002.1"/>
</dbReference>
<proteinExistence type="predicted"/>
<evidence type="ECO:0000313" key="7">
    <source>
        <dbReference type="Proteomes" id="UP000549616"/>
    </source>
</evidence>
<dbReference type="PANTHER" id="PTHR46796">
    <property type="entry name" value="HTH-TYPE TRANSCRIPTIONAL ACTIVATOR RHAS-RELATED"/>
    <property type="match status" value="1"/>
</dbReference>
<dbReference type="PANTHER" id="PTHR46796:SF12">
    <property type="entry name" value="HTH-TYPE DNA-BINDING TRANSCRIPTIONAL ACTIVATOR EUTR"/>
    <property type="match status" value="1"/>
</dbReference>
<dbReference type="PROSITE" id="PS01124">
    <property type="entry name" value="HTH_ARAC_FAMILY_2"/>
    <property type="match status" value="1"/>
</dbReference>
<dbReference type="Proteomes" id="UP000549616">
    <property type="component" value="Unassembled WGS sequence"/>
</dbReference>
<reference evidence="6 7" key="1">
    <citation type="submission" date="2020-07" db="EMBL/GenBank/DDBJ databases">
        <title>Sequencing the genomes of 1000 actinobacteria strains.</title>
        <authorList>
            <person name="Klenk H.-P."/>
        </authorList>
    </citation>
    <scope>NUCLEOTIDE SEQUENCE [LARGE SCALE GENOMIC DNA]</scope>
    <source>
        <strain evidence="6 7">DSM 104006</strain>
    </source>
</reference>
<name>A0A853BC52_9PSEU</name>
<keyword evidence="3" id="KW-0804">Transcription</keyword>
<dbReference type="SUPFAM" id="SSF46689">
    <property type="entry name" value="Homeodomain-like"/>
    <property type="match status" value="2"/>
</dbReference>
<keyword evidence="7" id="KW-1185">Reference proteome</keyword>
<protein>
    <submittedName>
        <fullName evidence="6">AraC-like DNA-binding protein</fullName>
    </submittedName>
</protein>
<dbReference type="Pfam" id="PF12833">
    <property type="entry name" value="HTH_18"/>
    <property type="match status" value="1"/>
</dbReference>
<feature type="region of interest" description="Disordered" evidence="4">
    <location>
        <begin position="1"/>
        <end position="23"/>
    </location>
</feature>
<evidence type="ECO:0000313" key="6">
    <source>
        <dbReference type="EMBL" id="NYI92332.1"/>
    </source>
</evidence>
<evidence type="ECO:0000256" key="2">
    <source>
        <dbReference type="ARBA" id="ARBA00023125"/>
    </source>
</evidence>